<feature type="chain" id="PRO_5015959770" evidence="2">
    <location>
        <begin position="21"/>
        <end position="944"/>
    </location>
</feature>
<evidence type="ECO:0000256" key="1">
    <source>
        <dbReference type="ARBA" id="ARBA00023172"/>
    </source>
</evidence>
<accession>A0A2X0P0I5</accession>
<dbReference type="SUPFAM" id="SSF56672">
    <property type="entry name" value="DNA/RNA polymerases"/>
    <property type="match status" value="1"/>
</dbReference>
<evidence type="ECO:0000313" key="4">
    <source>
        <dbReference type="Proteomes" id="UP000249464"/>
    </source>
</evidence>
<gene>
    <name evidence="3" type="primary">BQ5605_C018g08736</name>
    <name evidence="3" type="ORF">BQ5605_C018G08736</name>
</gene>
<reference evidence="3 4" key="1">
    <citation type="submission" date="2016-11" db="EMBL/GenBank/DDBJ databases">
        <authorList>
            <person name="Jaros S."/>
            <person name="Januszkiewicz K."/>
            <person name="Wedrychowicz H."/>
        </authorList>
    </citation>
    <scope>NUCLEOTIDE SEQUENCE [LARGE SCALE GENOMIC DNA]</scope>
</reference>
<evidence type="ECO:0000256" key="2">
    <source>
        <dbReference type="SAM" id="SignalP"/>
    </source>
</evidence>
<dbReference type="InterPro" id="IPR036397">
    <property type="entry name" value="RNaseH_sf"/>
</dbReference>
<dbReference type="InterPro" id="IPR011010">
    <property type="entry name" value="DNA_brk_join_enz"/>
</dbReference>
<dbReference type="EMBL" id="FQNC01000020">
    <property type="protein sequence ID" value="SGY26448.1"/>
    <property type="molecule type" value="Genomic_DNA"/>
</dbReference>
<dbReference type="SUPFAM" id="SSF56349">
    <property type="entry name" value="DNA breaking-rejoining enzymes"/>
    <property type="match status" value="1"/>
</dbReference>
<dbReference type="GO" id="GO:0006310">
    <property type="term" value="P:DNA recombination"/>
    <property type="evidence" value="ECO:0007669"/>
    <property type="project" value="UniProtKB-KW"/>
</dbReference>
<keyword evidence="4" id="KW-1185">Reference proteome</keyword>
<sequence>MIRPTTHGRLLFTLPASGLAGPLARVTYTPAQLHLIRQAHRMYPSQFSFVRTIDDTKFETLLLQLREGPGVSHQHPDCALVRSFVHGFRSEGFEPEHNGSVASGDNPVTLTFPHSEDHRSFIQTTIDVKVAKGWLSPGTAFPIPGATYSPVFVVESANHRMRVVADHTRSGLNDGISCAACPTVYNSIIDFIRLLRWHRFATSLLSANWKLDVSSAFKVLVMSKDWQARQGIAIRCQLPDGALVTWYHIEWRGVFGCCAMPFLWTRFMSLVVWIAHHSYGIEHPLAYMDDAFGADIEGRLVPFVHNGETHVIPLQQARMATLRSSLGLPFKLTPDKAPFGRRVTITGIYCDLDDFSISLTPKAVNDLATAIQAFLDFPGRCPPLRQWRQMTGWLSWALNIAPQARPHVTPLYNKIGTKTRPNAGVPINLEVREALTSIAHLLAATPKLDLNATSLTRWSLSDADLVIYTDACLHNNDDTGAGLGFWFASPGQCHYFTACPGRSYKCIQFVEALTVVVALDLATLGAFGSFRRVLVRTDSAPAVYALDLGACSDTKFLPLRTLTLRAFATASSRRFDLKVQHVAGKLNTTADDLSRDAVMTPTTPGVGRGVSFASRPLPGPRLHMVHPLADDIAFSDEFVARALEPCTRSDYQRSLRQWIAYVMGQWDMGYAIDCYPTVSTLRAFIAHRYRSVTAVHQTLSGLAHWFGPLMGSEWKEVRSNRLVRAAIVGGQKLWRHAPVRAKPLPFDMLSTTLRRARSDPLLVNNHLCFLAMLALGFSACASSGELTLPDTIRFRDADKLPSRDSVVVSKTGFRVRLPYHKADRRWRGSFLQVVTRATGPHFIDVLSLFLAARDFRFRTMGVGAKLFLTSSRVPPTRNWFITWLHAEFGREYSGHSLRSGGATHYAILGFLPAEIQRIGRWKSAAWEEYVRISPDLNMALLARW</sequence>
<organism evidence="3 4">
    <name type="scientific">Microbotryum silenes-dioicae</name>
    <dbReference type="NCBI Taxonomy" id="796604"/>
    <lineage>
        <taxon>Eukaryota</taxon>
        <taxon>Fungi</taxon>
        <taxon>Dikarya</taxon>
        <taxon>Basidiomycota</taxon>
        <taxon>Pucciniomycotina</taxon>
        <taxon>Microbotryomycetes</taxon>
        <taxon>Microbotryales</taxon>
        <taxon>Microbotryaceae</taxon>
        <taxon>Microbotryum</taxon>
    </lineage>
</organism>
<dbReference type="Gene3D" id="3.30.420.10">
    <property type="entry name" value="Ribonuclease H-like superfamily/Ribonuclease H"/>
    <property type="match status" value="1"/>
</dbReference>
<dbReference type="Gene3D" id="1.10.443.10">
    <property type="entry name" value="Intergrase catalytic core"/>
    <property type="match status" value="1"/>
</dbReference>
<dbReference type="PANTHER" id="PTHR33050">
    <property type="entry name" value="REVERSE TRANSCRIPTASE DOMAIN-CONTAINING PROTEIN"/>
    <property type="match status" value="1"/>
</dbReference>
<dbReference type="Proteomes" id="UP000249464">
    <property type="component" value="Unassembled WGS sequence"/>
</dbReference>
<keyword evidence="2" id="KW-0732">Signal</keyword>
<dbReference type="GO" id="GO:0003677">
    <property type="term" value="F:DNA binding"/>
    <property type="evidence" value="ECO:0007669"/>
    <property type="project" value="InterPro"/>
</dbReference>
<dbReference type="GO" id="GO:0015074">
    <property type="term" value="P:DNA integration"/>
    <property type="evidence" value="ECO:0007669"/>
    <property type="project" value="InterPro"/>
</dbReference>
<proteinExistence type="predicted"/>
<dbReference type="PANTHER" id="PTHR33050:SF7">
    <property type="entry name" value="RIBONUCLEASE H"/>
    <property type="match status" value="1"/>
</dbReference>
<dbReference type="InterPro" id="IPR043502">
    <property type="entry name" value="DNA/RNA_pol_sf"/>
</dbReference>
<dbReference type="InterPro" id="IPR052055">
    <property type="entry name" value="Hepadnavirus_pol/RT"/>
</dbReference>
<keyword evidence="1" id="KW-0233">DNA recombination</keyword>
<feature type="signal peptide" evidence="2">
    <location>
        <begin position="1"/>
        <end position="20"/>
    </location>
</feature>
<protein>
    <submittedName>
        <fullName evidence="3">BQ5605_C018g08736 protein</fullName>
    </submittedName>
</protein>
<dbReference type="InterPro" id="IPR013762">
    <property type="entry name" value="Integrase-like_cat_sf"/>
</dbReference>
<dbReference type="STRING" id="796604.A0A2X0P0I5"/>
<dbReference type="AlphaFoldDB" id="A0A2X0P0I5"/>
<evidence type="ECO:0000313" key="3">
    <source>
        <dbReference type="EMBL" id="SGY26448.1"/>
    </source>
</evidence>
<name>A0A2X0P0I5_9BASI</name>